<dbReference type="Pfam" id="PF02801">
    <property type="entry name" value="Ketoacyl-synt_C"/>
    <property type="match status" value="1"/>
</dbReference>
<evidence type="ECO:0000256" key="8">
    <source>
        <dbReference type="ARBA" id="ARBA00023315"/>
    </source>
</evidence>
<dbReference type="PROSITE" id="PS52004">
    <property type="entry name" value="KS3_2"/>
    <property type="match status" value="1"/>
</dbReference>
<dbReference type="InterPro" id="IPR020802">
    <property type="entry name" value="TesA-like"/>
</dbReference>
<keyword evidence="6" id="KW-0045">Antibiotic biosynthesis</keyword>
<dbReference type="Pfam" id="PF14765">
    <property type="entry name" value="PS-DH"/>
    <property type="match status" value="1"/>
</dbReference>
<dbReference type="PANTHER" id="PTHR43775">
    <property type="entry name" value="FATTY ACID SYNTHASE"/>
    <property type="match status" value="1"/>
</dbReference>
<dbReference type="SUPFAM" id="SSF53901">
    <property type="entry name" value="Thiolase-like"/>
    <property type="match status" value="1"/>
</dbReference>
<evidence type="ECO:0000256" key="6">
    <source>
        <dbReference type="ARBA" id="ARBA00023194"/>
    </source>
</evidence>
<dbReference type="InterPro" id="IPR016036">
    <property type="entry name" value="Malonyl_transacylase_ACP-bd"/>
</dbReference>
<dbReference type="Pfam" id="PF16197">
    <property type="entry name" value="KAsynt_C_assoc"/>
    <property type="match status" value="1"/>
</dbReference>
<dbReference type="PROSITE" id="PS00606">
    <property type="entry name" value="KS3_1"/>
    <property type="match status" value="1"/>
</dbReference>
<dbReference type="InterPro" id="IPR020807">
    <property type="entry name" value="PKS_DH"/>
</dbReference>
<dbReference type="FunFam" id="3.40.47.10:FF:000019">
    <property type="entry name" value="Polyketide synthase type I"/>
    <property type="match status" value="1"/>
</dbReference>
<dbReference type="OrthoDB" id="9778690at2"/>
<dbReference type="InterPro" id="IPR013968">
    <property type="entry name" value="PKS_KR"/>
</dbReference>
<dbReference type="PROSITE" id="PS50075">
    <property type="entry name" value="CARRIER"/>
    <property type="match status" value="1"/>
</dbReference>
<dbReference type="Gene3D" id="3.30.70.3290">
    <property type="match status" value="1"/>
</dbReference>
<dbReference type="InterPro" id="IPR014043">
    <property type="entry name" value="Acyl_transferase_dom"/>
</dbReference>
<dbReference type="InterPro" id="IPR032821">
    <property type="entry name" value="PKS_assoc"/>
</dbReference>
<dbReference type="Pfam" id="PF08659">
    <property type="entry name" value="KR"/>
    <property type="match status" value="1"/>
</dbReference>
<dbReference type="CDD" id="cd00833">
    <property type="entry name" value="PKS"/>
    <property type="match status" value="1"/>
</dbReference>
<feature type="active site" description="Proton donor; for dehydratase activity" evidence="9">
    <location>
        <position position="1113"/>
    </location>
</feature>
<dbReference type="InterPro" id="IPR009081">
    <property type="entry name" value="PP-bd_ACP"/>
</dbReference>
<dbReference type="InterPro" id="IPR020806">
    <property type="entry name" value="PKS_PP-bd"/>
</dbReference>
<evidence type="ECO:0000259" key="12">
    <source>
        <dbReference type="PROSITE" id="PS52019"/>
    </source>
</evidence>
<name>A0A0N7F4R4_9PSEU</name>
<evidence type="ECO:0000256" key="4">
    <source>
        <dbReference type="ARBA" id="ARBA00022553"/>
    </source>
</evidence>
<dbReference type="InterPro" id="IPR057326">
    <property type="entry name" value="KR_dom"/>
</dbReference>
<gene>
    <name evidence="13" type="ORF">AOZ06_39620</name>
</gene>
<dbReference type="GO" id="GO:0033068">
    <property type="term" value="P:macrolide biosynthetic process"/>
    <property type="evidence" value="ECO:0007669"/>
    <property type="project" value="UniProtKB-ARBA"/>
</dbReference>
<dbReference type="Pfam" id="PF08990">
    <property type="entry name" value="Docking"/>
    <property type="match status" value="1"/>
</dbReference>
<dbReference type="GO" id="GO:0006633">
    <property type="term" value="P:fatty acid biosynthetic process"/>
    <property type="evidence" value="ECO:0007669"/>
    <property type="project" value="InterPro"/>
</dbReference>
<dbReference type="Gene3D" id="3.40.50.720">
    <property type="entry name" value="NAD(P)-binding Rossmann-like Domain"/>
    <property type="match status" value="1"/>
</dbReference>
<comment type="pathway">
    <text evidence="2">Antibiotic biosynthesis.</text>
</comment>
<dbReference type="Pfam" id="PF00975">
    <property type="entry name" value="Thioesterase"/>
    <property type="match status" value="1"/>
</dbReference>
<keyword evidence="8" id="KW-0012">Acyltransferase</keyword>
<dbReference type="GO" id="GO:0031177">
    <property type="term" value="F:phosphopantetheine binding"/>
    <property type="evidence" value="ECO:0007669"/>
    <property type="project" value="InterPro"/>
</dbReference>
<dbReference type="SUPFAM" id="SSF53474">
    <property type="entry name" value="alpha/beta-Hydrolases"/>
    <property type="match status" value="1"/>
</dbReference>
<dbReference type="STRING" id="860235.AOZ06_39620"/>
<dbReference type="InterPro" id="IPR042104">
    <property type="entry name" value="PKS_dehydratase_sf"/>
</dbReference>
<dbReference type="Gene3D" id="3.40.50.1820">
    <property type="entry name" value="alpha/beta hydrolase"/>
    <property type="match status" value="1"/>
</dbReference>
<dbReference type="PROSITE" id="PS52019">
    <property type="entry name" value="PKS_MFAS_DH"/>
    <property type="match status" value="1"/>
</dbReference>
<dbReference type="InterPro" id="IPR029058">
    <property type="entry name" value="AB_hydrolase_fold"/>
</dbReference>
<evidence type="ECO:0000313" key="14">
    <source>
        <dbReference type="Proteomes" id="UP000063699"/>
    </source>
</evidence>
<dbReference type="Pfam" id="PF22953">
    <property type="entry name" value="SpnB_Rossmann"/>
    <property type="match status" value="1"/>
</dbReference>
<feature type="domain" description="PKS/mFAS DH" evidence="12">
    <location>
        <begin position="920"/>
        <end position="1191"/>
    </location>
</feature>
<dbReference type="InterPro" id="IPR018201">
    <property type="entry name" value="Ketoacyl_synth_AS"/>
</dbReference>
<protein>
    <submittedName>
        <fullName evidence="13">Uncharacterized protein</fullName>
    </submittedName>
</protein>
<dbReference type="InterPro" id="IPR055123">
    <property type="entry name" value="SpnB-like_Rossmann"/>
</dbReference>
<dbReference type="InterPro" id="IPR049552">
    <property type="entry name" value="PKS_DH_N"/>
</dbReference>
<dbReference type="InterPro" id="IPR016039">
    <property type="entry name" value="Thiolase-like"/>
</dbReference>
<dbReference type="Pfam" id="PF21089">
    <property type="entry name" value="PKS_DH_N"/>
    <property type="match status" value="1"/>
</dbReference>
<dbReference type="SMART" id="SM00827">
    <property type="entry name" value="PKS_AT"/>
    <property type="match status" value="1"/>
</dbReference>
<dbReference type="Pfam" id="PF00550">
    <property type="entry name" value="PP-binding"/>
    <property type="match status" value="1"/>
</dbReference>
<keyword evidence="3" id="KW-0596">Phosphopantetheine</keyword>
<dbReference type="InterPro" id="IPR049551">
    <property type="entry name" value="PKS_DH_C"/>
</dbReference>
<reference evidence="13 14" key="1">
    <citation type="submission" date="2015-07" db="EMBL/GenBank/DDBJ databases">
        <title>Genome sequencing of Kibdelosporangium phytohabitans.</title>
        <authorList>
            <person name="Qin S."/>
            <person name="Xing K."/>
        </authorList>
    </citation>
    <scope>NUCLEOTIDE SEQUENCE [LARGE SCALE GENOMIC DNA]</scope>
    <source>
        <strain evidence="13 14">KLBMP1111</strain>
    </source>
</reference>
<evidence type="ECO:0000256" key="3">
    <source>
        <dbReference type="ARBA" id="ARBA00022450"/>
    </source>
</evidence>
<evidence type="ECO:0000256" key="9">
    <source>
        <dbReference type="PROSITE-ProRule" id="PRU01363"/>
    </source>
</evidence>
<organism evidence="13 14">
    <name type="scientific">Kibdelosporangium phytohabitans</name>
    <dbReference type="NCBI Taxonomy" id="860235"/>
    <lineage>
        <taxon>Bacteria</taxon>
        <taxon>Bacillati</taxon>
        <taxon>Actinomycetota</taxon>
        <taxon>Actinomycetes</taxon>
        <taxon>Pseudonocardiales</taxon>
        <taxon>Pseudonocardiaceae</taxon>
        <taxon>Kibdelosporangium</taxon>
    </lineage>
</organism>
<feature type="region of interest" description="C-terminal hotdog fold" evidence="9">
    <location>
        <begin position="1052"/>
        <end position="1191"/>
    </location>
</feature>
<dbReference type="SUPFAM" id="SSF55048">
    <property type="entry name" value="Probable ACP-binding domain of malonyl-CoA ACP transacylase"/>
    <property type="match status" value="1"/>
</dbReference>
<feature type="active site" description="Proton acceptor; for dehydratase activity" evidence="9">
    <location>
        <position position="952"/>
    </location>
</feature>
<dbReference type="InterPro" id="IPR015083">
    <property type="entry name" value="NorB/c/GfsB-D-like_docking"/>
</dbReference>
<evidence type="ECO:0000256" key="2">
    <source>
        <dbReference type="ARBA" id="ARBA00004792"/>
    </source>
</evidence>
<dbReference type="InterPro" id="IPR050091">
    <property type="entry name" value="PKS_NRPS_Biosynth_Enz"/>
</dbReference>
<accession>A0A0N7F4R4</accession>
<evidence type="ECO:0000256" key="7">
    <source>
        <dbReference type="ARBA" id="ARBA00023268"/>
    </source>
</evidence>
<dbReference type="SMART" id="SM00826">
    <property type="entry name" value="PKS_DH"/>
    <property type="match status" value="1"/>
</dbReference>
<dbReference type="Gene3D" id="1.10.1200.10">
    <property type="entry name" value="ACP-like"/>
    <property type="match status" value="1"/>
</dbReference>
<keyword evidence="14" id="KW-1185">Reference proteome</keyword>
<dbReference type="GO" id="GO:0004312">
    <property type="term" value="F:fatty acid synthase activity"/>
    <property type="evidence" value="ECO:0007669"/>
    <property type="project" value="TreeGrafter"/>
</dbReference>
<feature type="region of interest" description="N-terminal hotdog fold" evidence="9">
    <location>
        <begin position="920"/>
        <end position="1040"/>
    </location>
</feature>
<evidence type="ECO:0000256" key="1">
    <source>
        <dbReference type="ARBA" id="ARBA00001957"/>
    </source>
</evidence>
<dbReference type="InterPro" id="IPR001227">
    <property type="entry name" value="Ac_transferase_dom_sf"/>
</dbReference>
<dbReference type="EMBL" id="CP012752">
    <property type="protein sequence ID" value="ALG12159.1"/>
    <property type="molecule type" value="Genomic_DNA"/>
</dbReference>
<dbReference type="InterPro" id="IPR036291">
    <property type="entry name" value="NAD(P)-bd_dom_sf"/>
</dbReference>
<dbReference type="InterPro" id="IPR020841">
    <property type="entry name" value="PKS_Beta-ketoAc_synthase_dom"/>
</dbReference>
<dbReference type="InterPro" id="IPR036736">
    <property type="entry name" value="ACP-like_sf"/>
</dbReference>
<dbReference type="FunFam" id="3.40.366.10:FF:000002">
    <property type="entry name" value="Probable polyketide synthase 2"/>
    <property type="match status" value="1"/>
</dbReference>
<dbReference type="SMART" id="SM00825">
    <property type="entry name" value="PKS_KS"/>
    <property type="match status" value="1"/>
</dbReference>
<dbReference type="InterPro" id="IPR049900">
    <property type="entry name" value="PKS_mFAS_DH"/>
</dbReference>
<dbReference type="SMART" id="SM00824">
    <property type="entry name" value="PKS_TE"/>
    <property type="match status" value="1"/>
</dbReference>
<feature type="domain" description="Ketosynthase family 3 (KS3)" evidence="11">
    <location>
        <begin position="34"/>
        <end position="451"/>
    </location>
</feature>
<dbReference type="Proteomes" id="UP000063699">
    <property type="component" value="Chromosome"/>
</dbReference>
<dbReference type="Gene3D" id="3.40.366.10">
    <property type="entry name" value="Malonyl-Coenzyme A Acyl Carrier Protein, domain 2"/>
    <property type="match status" value="1"/>
</dbReference>
<keyword evidence="4" id="KW-0597">Phosphoprotein</keyword>
<comment type="cofactor">
    <cofactor evidence="1">
        <name>pantetheine 4'-phosphate</name>
        <dbReference type="ChEBI" id="CHEBI:47942"/>
    </cofactor>
</comment>
<feature type="domain" description="Carrier" evidence="10">
    <location>
        <begin position="1622"/>
        <end position="1700"/>
    </location>
</feature>
<dbReference type="PROSITE" id="PS00012">
    <property type="entry name" value="PHOSPHOPANTETHEINE"/>
    <property type="match status" value="1"/>
</dbReference>
<evidence type="ECO:0000313" key="13">
    <source>
        <dbReference type="EMBL" id="ALG12159.1"/>
    </source>
</evidence>
<dbReference type="InterPro" id="IPR001031">
    <property type="entry name" value="Thioesterase"/>
</dbReference>
<dbReference type="SMART" id="SM00822">
    <property type="entry name" value="PKS_KR"/>
    <property type="match status" value="1"/>
</dbReference>
<dbReference type="InterPro" id="IPR016035">
    <property type="entry name" value="Acyl_Trfase/lysoPLipase"/>
</dbReference>
<evidence type="ECO:0000256" key="5">
    <source>
        <dbReference type="ARBA" id="ARBA00022679"/>
    </source>
</evidence>
<dbReference type="Gene3D" id="3.10.129.110">
    <property type="entry name" value="Polyketide synthase dehydratase"/>
    <property type="match status" value="1"/>
</dbReference>
<dbReference type="InterPro" id="IPR014031">
    <property type="entry name" value="Ketoacyl_synth_C"/>
</dbReference>
<dbReference type="Pfam" id="PF00109">
    <property type="entry name" value="ketoacyl-synt"/>
    <property type="match status" value="1"/>
</dbReference>
<dbReference type="KEGG" id="kphy:AOZ06_39620"/>
<dbReference type="CDD" id="cd08956">
    <property type="entry name" value="KR_3_FAS_SDR_x"/>
    <property type="match status" value="1"/>
</dbReference>
<dbReference type="Pfam" id="PF00698">
    <property type="entry name" value="Acyl_transf_1"/>
    <property type="match status" value="1"/>
</dbReference>
<evidence type="ECO:0000259" key="10">
    <source>
        <dbReference type="PROSITE" id="PS50075"/>
    </source>
</evidence>
<dbReference type="InterPro" id="IPR006162">
    <property type="entry name" value="Ppantetheine_attach_site"/>
</dbReference>
<keyword evidence="7" id="KW-0511">Multifunctional enzyme</keyword>
<dbReference type="InterPro" id="IPR014030">
    <property type="entry name" value="Ketoacyl_synth_N"/>
</dbReference>
<sequence length="1989" mass="207843">MSGNDTRVLEYLKRMTVELHETKQRLAELEDERAEPVAIVGMACRYPGGVTGPEDLWRLVEDGVDAISPFPDDRGWELADTDADSYVRMGGFLHDAPEFDAAFFGISPREALAMDPQQRLLLEVSWEALERAGIDPVSLRGSRTGVFAGLMHHEYGTWTADLPEEAAGFVGVGTAGSVLSGRIAYTFGFEGPAVTLDTACSSSLVALHLAAQALRSGDCDLALAGGVTVMATPAGFAGFSQQGGLAADGRCKSFAAAADGTIWSEGVGTLVVERLSDARRNGHRILAVVRGSVVNQDGASNGLTAPNGPAQQRMIRQALAGARLRASDVDAVEAHGTGTRLGDPIEAQALLATYGRDRETPLWLGSVKSNLGHTQAAAGVAGVIKMIMAMRHGVLPRTLHVDEPTTHVDWSAGAVRLLTEPTAWPATGRPRRAAVSSFGISGTNAHVILEQPPAVQADEPGGTAPAAVAWLLSARSPEALAATANQLVPYVDSADPADVAFSLATTRSVLDTRAVVLGKDPADFRRGLLSIARGEPGQGVVRGGPLGGKLAFLFPGQGAQWLGMGSGLYDGFPVFAEAFDAVCARLDARTGTSVKAVVWAEPGQAGADALNQTANTQVALFALEVALFRLLESWGVTPDLLLGHSAGEFAAAHVSGLLSLDDAAMLVTARARMMQMLPTGGAMIAVQAAEHEVLPLLDGLTERLALAAVNAPGSVVLSGDEDAVTEIGEVFRRDGRKVQRLRVSHAPHSPRMDAMLDELRAVVGGITFGEARVPIVSTLTGQVAAAGEMAAAEYWVRQVRQPVRFLDGFRSMVAMGATRFLEVGPGGSLTALGQESLTGEHQAVLVPALRNKREEPQSLVEAMARLHVSGGPVDWRRFFAGSPARPVGLPTYPFQRRRYWPAAGVPTVMVSGLGIDSVHHPLLSAAVSVPDTETVVFTGRLSVHAQPWLADHVIAGVRLLPGTAFVELARHAGEHVGCDRIADLTVHTPLVLTDRSVPLRVTVNGPGADGRCAIAVHTLEDDGSWTSHANGTLTAATAPIPPGDPDWPPRGAEEADLLEPYDVLAGAGFEYGQAFQGLTGLWHRADEIFAEVGLPRAAGADAGRFGIHPALSDAALHAIALAGLADGPGGGLGLPFSWSGVSLHRTGATAARVAVSPAGGGHRIRLMDADGNVIMAVDELTTRPVPATDKAARRDSLFTVAWKKIPGDSAHADPVSPDLAVVAIPAPQSSADIREAAHSATQDALLTVQKWLADNRAGSARLVVRTNRAVPVAEDDVVDLTTSAVWGLVRSAQTENPGRIVLLDSDSADVPDETVSAAVASAEPQVAVRAGELWMPRLTRVVPPDHIDRPAVTGTVLITGGTGGLGGVVARHLVVAHSVRDLVLLGRRGPDTPAASELVDELTRLGANARVVACDVADSAALTAVLDEIPPDRPLRGVVHTAGVLDDGLLPAIDADRLANTLRPKVDGGWLLHELTSSADLDFFVLFSSAAGVLGAAGQANYAAANTFLDALAYHRRANGLPAVSLAWGLWNVDSGMAGTLAGAAKGRLARMGALTPAEGLALLDVAIGLDNPVLVAMRLNRPGRGAEIPALMRELVPARRRVAAVTRETRQVDLADMAPAERENALVRLVRGHVAAVLGHVDAADVDPAQDFLAAGFDSLTAVELRNALCADTGLVLPMTVAFDHPSPLALAEHISGLLAAGPSTPAERSSDSDSGALGAMFRGGIRAGKYQPAFDLLVAAADLRASFNAPDELPEPPVPVVLAEGTRPLRLFCVPSPMGLGSGHQYARLAASLRGKYTVSVLPLPGFAAGESLPESAAAVVDVFAGMTSKAADGDPFALVGYSAGGLFAHETAARMRAIGVAPAAVVLLDTFRTFGETGDESMGLMLNGLVDREESIGPFNDSRLSAMGRYVRLMEECSVTTPVDAPVLFVQAETPIGTDAPSSMWPDAYSTKPVPGNHFTFMEEHAATTAEVLENWLESAARKRGI</sequence>
<dbReference type="SUPFAM" id="SSF51735">
    <property type="entry name" value="NAD(P)-binding Rossmann-fold domains"/>
    <property type="match status" value="2"/>
</dbReference>
<keyword evidence="5" id="KW-0808">Transferase</keyword>
<dbReference type="Gene3D" id="3.40.47.10">
    <property type="match status" value="1"/>
</dbReference>
<dbReference type="SUPFAM" id="SSF52151">
    <property type="entry name" value="FabD/lysophospholipase-like"/>
    <property type="match status" value="1"/>
</dbReference>
<proteinExistence type="predicted"/>
<dbReference type="GO" id="GO:0004315">
    <property type="term" value="F:3-oxoacyl-[acyl-carrier-protein] synthase activity"/>
    <property type="evidence" value="ECO:0007669"/>
    <property type="project" value="InterPro"/>
</dbReference>
<dbReference type="PANTHER" id="PTHR43775:SF51">
    <property type="entry name" value="INACTIVE PHENOLPHTHIOCEROL SYNTHESIS POLYKETIDE SYNTHASE TYPE I PKS1-RELATED"/>
    <property type="match status" value="1"/>
</dbReference>
<dbReference type="SMART" id="SM00823">
    <property type="entry name" value="PKS_PP"/>
    <property type="match status" value="1"/>
</dbReference>
<evidence type="ECO:0000259" key="11">
    <source>
        <dbReference type="PROSITE" id="PS52004"/>
    </source>
</evidence>